<accession>A0A1E2V685</accession>
<feature type="domain" description="DUF4234" evidence="2">
    <location>
        <begin position="32"/>
        <end position="132"/>
    </location>
</feature>
<evidence type="ECO:0000313" key="3">
    <source>
        <dbReference type="EMBL" id="ODC02499.1"/>
    </source>
</evidence>
<evidence type="ECO:0000259" key="2">
    <source>
        <dbReference type="Pfam" id="PF14018"/>
    </source>
</evidence>
<dbReference type="EMBL" id="MDTQ01000001">
    <property type="protein sequence ID" value="ODC02499.1"/>
    <property type="molecule type" value="Genomic_DNA"/>
</dbReference>
<dbReference type="Pfam" id="PF14018">
    <property type="entry name" value="DUF4234"/>
    <property type="match status" value="1"/>
</dbReference>
<gene>
    <name evidence="3" type="ORF">BFW38_02000</name>
</gene>
<proteinExistence type="predicted"/>
<sequence>MTDGIENPYVAPQADLEVHRDPGDLSVFPRFSTWLVLLLSIVTLGIYAFWWIYDRTRKLNTISEDKLPMGLVKTYIIFSVLGTFLPIIFTIVMINSAQSSSFALVSLLGNLLSFVGFVLLEIWAFQFRNRLNSLTHSQGQKTWAGGVMTFFFTALYMSYKINQHLDRRS</sequence>
<evidence type="ECO:0000256" key="1">
    <source>
        <dbReference type="SAM" id="Phobius"/>
    </source>
</evidence>
<feature type="transmembrane region" description="Helical" evidence="1">
    <location>
        <begin position="74"/>
        <end position="94"/>
    </location>
</feature>
<organism evidence="3 4">
    <name type="scientific">Terasakiispira papahanaumokuakeensis</name>
    <dbReference type="NCBI Taxonomy" id="197479"/>
    <lineage>
        <taxon>Bacteria</taxon>
        <taxon>Pseudomonadati</taxon>
        <taxon>Pseudomonadota</taxon>
        <taxon>Gammaproteobacteria</taxon>
        <taxon>Oceanospirillales</taxon>
        <taxon>Terasakiispira</taxon>
    </lineage>
</organism>
<comment type="caution">
    <text evidence="3">The sequence shown here is derived from an EMBL/GenBank/DDBJ whole genome shotgun (WGS) entry which is preliminary data.</text>
</comment>
<keyword evidence="4" id="KW-1185">Reference proteome</keyword>
<dbReference type="RefSeq" id="WP_068996884.1">
    <property type="nucleotide sequence ID" value="NZ_MDTQ01000001.1"/>
</dbReference>
<feature type="transmembrane region" description="Helical" evidence="1">
    <location>
        <begin position="100"/>
        <end position="122"/>
    </location>
</feature>
<keyword evidence="1" id="KW-0472">Membrane</keyword>
<keyword evidence="1" id="KW-1133">Transmembrane helix</keyword>
<dbReference type="InterPro" id="IPR025328">
    <property type="entry name" value="DUF4234"/>
</dbReference>
<protein>
    <recommendedName>
        <fullName evidence="2">DUF4234 domain-containing protein</fullName>
    </recommendedName>
</protein>
<reference evidence="3 4" key="1">
    <citation type="submission" date="2016-08" db="EMBL/GenBank/DDBJ databases">
        <authorList>
            <person name="Seilhamer J.J."/>
        </authorList>
    </citation>
    <scope>NUCLEOTIDE SEQUENCE [LARGE SCALE GENOMIC DNA]</scope>
    <source>
        <strain evidence="3 4">PH27A</strain>
    </source>
</reference>
<dbReference type="STRING" id="197479.BFW38_02000"/>
<dbReference type="AlphaFoldDB" id="A0A1E2V685"/>
<feature type="transmembrane region" description="Helical" evidence="1">
    <location>
        <begin position="31"/>
        <end position="53"/>
    </location>
</feature>
<evidence type="ECO:0000313" key="4">
    <source>
        <dbReference type="Proteomes" id="UP000094291"/>
    </source>
</evidence>
<keyword evidence="1" id="KW-0812">Transmembrane</keyword>
<dbReference type="Proteomes" id="UP000094291">
    <property type="component" value="Unassembled WGS sequence"/>
</dbReference>
<name>A0A1E2V685_9GAMM</name>
<feature type="transmembrane region" description="Helical" evidence="1">
    <location>
        <begin position="142"/>
        <end position="159"/>
    </location>
</feature>